<comment type="caution">
    <text evidence="1">The sequence shown here is derived from an EMBL/GenBank/DDBJ whole genome shotgun (WGS) entry which is preliminary data.</text>
</comment>
<accession>A0AAV0Y8Y6</accession>
<sequence>MSNLKIESSPSPNTLTTIACGIQHNVTRSLIEEFCESGASMVIFDFNGLSFEQSRKVVYELRQGVFNYSLK</sequence>
<evidence type="ECO:0000313" key="1">
    <source>
        <dbReference type="EMBL" id="CAI6376921.1"/>
    </source>
</evidence>
<evidence type="ECO:0000313" key="2">
    <source>
        <dbReference type="Proteomes" id="UP001160148"/>
    </source>
</evidence>
<organism evidence="1 2">
    <name type="scientific">Macrosiphum euphorbiae</name>
    <name type="common">potato aphid</name>
    <dbReference type="NCBI Taxonomy" id="13131"/>
    <lineage>
        <taxon>Eukaryota</taxon>
        <taxon>Metazoa</taxon>
        <taxon>Ecdysozoa</taxon>
        <taxon>Arthropoda</taxon>
        <taxon>Hexapoda</taxon>
        <taxon>Insecta</taxon>
        <taxon>Pterygota</taxon>
        <taxon>Neoptera</taxon>
        <taxon>Paraneoptera</taxon>
        <taxon>Hemiptera</taxon>
        <taxon>Sternorrhyncha</taxon>
        <taxon>Aphidomorpha</taxon>
        <taxon>Aphidoidea</taxon>
        <taxon>Aphididae</taxon>
        <taxon>Macrosiphini</taxon>
        <taxon>Macrosiphum</taxon>
    </lineage>
</organism>
<dbReference type="EMBL" id="CARXXK010001595">
    <property type="protein sequence ID" value="CAI6376921.1"/>
    <property type="molecule type" value="Genomic_DNA"/>
</dbReference>
<dbReference type="PROSITE" id="PS51257">
    <property type="entry name" value="PROKAR_LIPOPROTEIN"/>
    <property type="match status" value="1"/>
</dbReference>
<dbReference type="Proteomes" id="UP001160148">
    <property type="component" value="Unassembled WGS sequence"/>
</dbReference>
<name>A0AAV0Y8Y6_9HEMI</name>
<reference evidence="1 2" key="1">
    <citation type="submission" date="2023-01" db="EMBL/GenBank/DDBJ databases">
        <authorList>
            <person name="Whitehead M."/>
        </authorList>
    </citation>
    <scope>NUCLEOTIDE SEQUENCE [LARGE SCALE GENOMIC DNA]</scope>
</reference>
<dbReference type="AlphaFoldDB" id="A0AAV0Y8Y6"/>
<protein>
    <submittedName>
        <fullName evidence="1">Uncharacterized protein</fullName>
    </submittedName>
</protein>
<keyword evidence="2" id="KW-1185">Reference proteome</keyword>
<gene>
    <name evidence="1" type="ORF">MEUPH1_LOCUS30247</name>
</gene>
<proteinExistence type="predicted"/>